<protein>
    <submittedName>
        <fullName evidence="2">Protein regulator of cytokinesis 1-like</fullName>
    </submittedName>
</protein>
<evidence type="ECO:0000313" key="2">
    <source>
        <dbReference type="EMBL" id="OQR78886.1"/>
    </source>
</evidence>
<dbReference type="EMBL" id="MNPL01001707">
    <property type="protein sequence ID" value="OQR78886.1"/>
    <property type="molecule type" value="Genomic_DNA"/>
</dbReference>
<name>A0A1V9XZG2_9ACAR</name>
<dbReference type="Pfam" id="PF03999">
    <property type="entry name" value="MAP65_ASE1"/>
    <property type="match status" value="1"/>
</dbReference>
<feature type="coiled-coil region" evidence="1">
    <location>
        <begin position="33"/>
        <end position="60"/>
    </location>
</feature>
<evidence type="ECO:0000256" key="1">
    <source>
        <dbReference type="SAM" id="Coils"/>
    </source>
</evidence>
<sequence>MYTDGWHGSAHARALRSSDSNWRLHVTLVPTWQTIVEDELAELEAKKVKLQSSLVELSGLFKSLDVPEPVRPEGLNLAEQLDWVQRCMNQVDQISNERKTRLKNLREQECVILELMSDQQAFHIVGDSIARTDDAVPTQAELLKLSSHVSALRRERQLRLDRLRPLIEEGRCLMDRMGKVPTLAIEESVQCLSPDRWDLSNANIELAENMLYELRAEEAKVQARHNSLLKRLEQMFDRLDVLRTQREQILGDLVATKTYQAISRQVMNLVH</sequence>
<keyword evidence="3" id="KW-1185">Reference proteome</keyword>
<accession>A0A1V9XZG2</accession>
<comment type="caution">
    <text evidence="2">The sequence shown here is derived from an EMBL/GenBank/DDBJ whole genome shotgun (WGS) entry which is preliminary data.</text>
</comment>
<dbReference type="OrthoDB" id="642895at2759"/>
<reference evidence="2 3" key="1">
    <citation type="journal article" date="2017" name="Gigascience">
        <title>Draft genome of the honey bee ectoparasitic mite, Tropilaelaps mercedesae, is shaped by the parasitic life history.</title>
        <authorList>
            <person name="Dong X."/>
            <person name="Armstrong S.D."/>
            <person name="Xia D."/>
            <person name="Makepeace B.L."/>
            <person name="Darby A.C."/>
            <person name="Kadowaki T."/>
        </authorList>
    </citation>
    <scope>NUCLEOTIDE SEQUENCE [LARGE SCALE GENOMIC DNA]</scope>
    <source>
        <strain evidence="2">Wuxi-XJTLU</strain>
    </source>
</reference>
<dbReference type="Proteomes" id="UP000192247">
    <property type="component" value="Unassembled WGS sequence"/>
</dbReference>
<evidence type="ECO:0000313" key="3">
    <source>
        <dbReference type="Proteomes" id="UP000192247"/>
    </source>
</evidence>
<dbReference type="AlphaFoldDB" id="A0A1V9XZG2"/>
<organism evidence="2 3">
    <name type="scientific">Tropilaelaps mercedesae</name>
    <dbReference type="NCBI Taxonomy" id="418985"/>
    <lineage>
        <taxon>Eukaryota</taxon>
        <taxon>Metazoa</taxon>
        <taxon>Ecdysozoa</taxon>
        <taxon>Arthropoda</taxon>
        <taxon>Chelicerata</taxon>
        <taxon>Arachnida</taxon>
        <taxon>Acari</taxon>
        <taxon>Parasitiformes</taxon>
        <taxon>Mesostigmata</taxon>
        <taxon>Gamasina</taxon>
        <taxon>Dermanyssoidea</taxon>
        <taxon>Laelapidae</taxon>
        <taxon>Tropilaelaps</taxon>
    </lineage>
</organism>
<gene>
    <name evidence="2" type="ORF">BIW11_02648</name>
</gene>
<keyword evidence="1" id="KW-0175">Coiled coil</keyword>
<dbReference type="InParanoid" id="A0A1V9XZG2"/>
<proteinExistence type="predicted"/>